<evidence type="ECO:0000256" key="1">
    <source>
        <dbReference type="ARBA" id="ARBA00004571"/>
    </source>
</evidence>
<gene>
    <name evidence="17" type="primary">tbp1</name>
    <name evidence="17" type="ORF">KEBURONENSIS_02076</name>
    <name evidence="18" type="ORF">KEBURONENSIS_02085</name>
</gene>
<dbReference type="EMBL" id="FXUV01000071">
    <property type="protein sequence ID" value="SMQ13475.1"/>
    <property type="molecule type" value="Genomic_DNA"/>
</dbReference>
<dbReference type="InterPro" id="IPR036942">
    <property type="entry name" value="Beta-barrel_TonB_sf"/>
</dbReference>
<dbReference type="OrthoDB" id="9764669at2"/>
<comment type="subcellular location">
    <subcellularLocation>
        <location evidence="1 11">Cell outer membrane</location>
        <topology evidence="1 11">Multi-pass membrane protein</topology>
    </subcellularLocation>
</comment>
<dbReference type="Gene3D" id="2.170.130.10">
    <property type="entry name" value="TonB-dependent receptor, plug domain"/>
    <property type="match status" value="1"/>
</dbReference>
<feature type="chain" id="PRO_5015075206" evidence="14">
    <location>
        <begin position="24"/>
        <end position="915"/>
    </location>
</feature>
<evidence type="ECO:0000256" key="8">
    <source>
        <dbReference type="ARBA" id="ARBA00023136"/>
    </source>
</evidence>
<dbReference type="InterPro" id="IPR039426">
    <property type="entry name" value="TonB-dep_rcpt-like"/>
</dbReference>
<keyword evidence="6 14" id="KW-0732">Signal</keyword>
<dbReference type="AlphaFoldDB" id="A0A238HIC4"/>
<evidence type="ECO:0000256" key="6">
    <source>
        <dbReference type="ARBA" id="ARBA00022729"/>
    </source>
</evidence>
<dbReference type="EMBL" id="FXUV02000074">
    <property type="protein sequence ID" value="SNB83303.1"/>
    <property type="molecule type" value="Genomic_DNA"/>
</dbReference>
<dbReference type="InterPro" id="IPR037066">
    <property type="entry name" value="Plug_dom_sf"/>
</dbReference>
<reference evidence="17" key="1">
    <citation type="submission" date="2017-05" db="EMBL/GenBank/DDBJ databases">
        <authorList>
            <person name="Song R."/>
            <person name="Chenine A.L."/>
            <person name="Ruprecht R.M."/>
        </authorList>
    </citation>
    <scope>NUCLEOTIDE SEQUENCE</scope>
    <source>
        <strain evidence="17">Kingella_eburonensis</strain>
    </source>
</reference>
<comment type="similarity">
    <text evidence="2 11 13">Belongs to the TonB-dependent receptor family.</text>
</comment>
<evidence type="ECO:0000313" key="19">
    <source>
        <dbReference type="Proteomes" id="UP000215450"/>
    </source>
</evidence>
<accession>A0A238HIC4</accession>
<evidence type="ECO:0000259" key="16">
    <source>
        <dbReference type="Pfam" id="PF07715"/>
    </source>
</evidence>
<evidence type="ECO:0000256" key="3">
    <source>
        <dbReference type="ARBA" id="ARBA00022448"/>
    </source>
</evidence>
<dbReference type="PANTHER" id="PTHR30069">
    <property type="entry name" value="TONB-DEPENDENT OUTER MEMBRANE RECEPTOR"/>
    <property type="match status" value="1"/>
</dbReference>
<evidence type="ECO:0000256" key="4">
    <source>
        <dbReference type="ARBA" id="ARBA00022452"/>
    </source>
</evidence>
<proteinExistence type="inferred from homology"/>
<feature type="short sequence motif" description="TonB C-terminal box" evidence="12">
    <location>
        <begin position="898"/>
        <end position="915"/>
    </location>
</feature>
<evidence type="ECO:0000256" key="11">
    <source>
        <dbReference type="PROSITE-ProRule" id="PRU01360"/>
    </source>
</evidence>
<keyword evidence="5 11" id="KW-0812">Transmembrane</keyword>
<dbReference type="Proteomes" id="UP000215450">
    <property type="component" value="Unassembled WGS sequence"/>
</dbReference>
<dbReference type="GO" id="GO:0009279">
    <property type="term" value="C:cell outer membrane"/>
    <property type="evidence" value="ECO:0007669"/>
    <property type="project" value="UniProtKB-SubCell"/>
</dbReference>
<organism evidence="17">
    <name type="scientific">Kingella negevensis</name>
    <dbReference type="NCBI Taxonomy" id="1522312"/>
    <lineage>
        <taxon>Bacteria</taxon>
        <taxon>Pseudomonadati</taxon>
        <taxon>Pseudomonadota</taxon>
        <taxon>Betaproteobacteria</taxon>
        <taxon>Neisseriales</taxon>
        <taxon>Neisseriaceae</taxon>
        <taxon>Kingella</taxon>
    </lineage>
</organism>
<reference evidence="18 19" key="2">
    <citation type="submission" date="2017-06" db="EMBL/GenBank/DDBJ databases">
        <authorList>
            <person name="Kim H.J."/>
            <person name="Triplett B.A."/>
        </authorList>
    </citation>
    <scope>NUCLEOTIDE SEQUENCE [LARGE SCALE GENOMIC DNA]</scope>
    <source>
        <strain evidence="18">Kingella_eburonensis</strain>
    </source>
</reference>
<evidence type="ECO:0000256" key="14">
    <source>
        <dbReference type="SAM" id="SignalP"/>
    </source>
</evidence>
<dbReference type="InterPro" id="IPR010917">
    <property type="entry name" value="TonB_rcpt_CS"/>
</dbReference>
<keyword evidence="3 11" id="KW-0813">Transport</keyword>
<dbReference type="InterPro" id="IPR010949">
    <property type="entry name" value="TonB_Hb/transfer/lactofer_rcpt"/>
</dbReference>
<evidence type="ECO:0000313" key="18">
    <source>
        <dbReference type="EMBL" id="SNB83303.1"/>
    </source>
</evidence>
<dbReference type="Gene3D" id="2.40.170.20">
    <property type="entry name" value="TonB-dependent receptor, beta-barrel domain"/>
    <property type="match status" value="1"/>
</dbReference>
<dbReference type="InterPro" id="IPR012910">
    <property type="entry name" value="Plug_dom"/>
</dbReference>
<name>A0A238HIC4_9NEIS</name>
<evidence type="ECO:0000313" key="17">
    <source>
        <dbReference type="EMBL" id="SMQ13475.1"/>
    </source>
</evidence>
<dbReference type="NCBIfam" id="TIGR01786">
    <property type="entry name" value="TonB-hemlactrns"/>
    <property type="match status" value="1"/>
</dbReference>
<dbReference type="GO" id="GO:0044718">
    <property type="term" value="P:siderophore transmembrane transport"/>
    <property type="evidence" value="ECO:0007669"/>
    <property type="project" value="TreeGrafter"/>
</dbReference>
<dbReference type="NCBIfam" id="TIGR01776">
    <property type="entry name" value="TonB-tbp-lbp"/>
    <property type="match status" value="1"/>
</dbReference>
<evidence type="ECO:0000256" key="12">
    <source>
        <dbReference type="PROSITE-ProRule" id="PRU10144"/>
    </source>
</evidence>
<sequence length="915" mass="103113">MNQKTVFRLNIICLSLLSTAVQAETTTQSTETLSQNLENIKVTTKKQKHRRENEVTGLGKLVKTAESISKEQVLGIRDLTRYDPGITVVEQGRGASSGYSVRGMDRNRVALVVDGLPQAQSYIVQAPMSTNKFAGSGAINEIEYENVKSIEISKGSNSSEYGSGALAGSVAFQTKQAADIIPEGKSWGLQTKNTYASKNSSLTHSIAFAGRSDNGLEGLLIFTDRQGHEIKGHKDAARGVQSYSRYQATTENSNGYFVMADECVGGYDVCKMNPKPPVKEEIVRETVSVQDYTGPNRFLADPLNYGSHSWLFRPGYHFNNRHYIGATVEHTEQKFDMRDMSIPSYLVPDSKKILRKRTGYLGTNPAAALSDTEGLDPNGGYGIRYATGVFHDERHTKVRFGPEYIYENPDKNTLFDYVRLSYDRQNIRLKSHMQLVHCSEWPYVDKNCRPSTDKPLSAYKSDSHSYVETHNVFQAAFKKTFELAGSKHKINGNIGYDHFKSDLQHDDYYYLQALLIDPKEKFNPDLPRPLSKADILISNKRNGRKDFPYYLTSGKTIVSRSDQCNYRGNSENYSDCSGRVIKGSSYYFALQDNMRLGKHLDLGIGVRYDYRKTHSTVNGTNTGQHKKWSWNVGAVVKPTNWLDLSYRISTGFRLPSFSEMYGWRYGHPSVLKTELKPEQSRNREAGITLKGSFGHLEASYFNNDYRDLITFGCQIGKNKICGDYGYLNGQNARLGGVNVLGKIYWNGVWDKLPDGLYTTVAYNKVKVKNASVKHNIALSTSPLFDALQPSRYVIGIGYDKPDGQWGVNLMQTYSQAKSNNELLGSKQLAETSIAQQAAKKRTRSWKTTDVSAYYNIKKFLTLRAGVYNLFNYRYTTWESVRQTASDAVNQHRNVGVYNRYAAPGRNYTVTLEMKF</sequence>
<dbReference type="PROSITE" id="PS01156">
    <property type="entry name" value="TONB_DEPENDENT_REC_2"/>
    <property type="match status" value="1"/>
</dbReference>
<feature type="domain" description="TonB-dependent receptor plug" evidence="16">
    <location>
        <begin position="62"/>
        <end position="168"/>
    </location>
</feature>
<keyword evidence="19" id="KW-1185">Reference proteome</keyword>
<dbReference type="Pfam" id="PF07715">
    <property type="entry name" value="Plug"/>
    <property type="match status" value="1"/>
</dbReference>
<dbReference type="InterPro" id="IPR000531">
    <property type="entry name" value="Beta-barrel_TonB"/>
</dbReference>
<dbReference type="PROSITE" id="PS52016">
    <property type="entry name" value="TONB_DEPENDENT_REC_3"/>
    <property type="match status" value="1"/>
</dbReference>
<dbReference type="Pfam" id="PF00593">
    <property type="entry name" value="TonB_dep_Rec_b-barrel"/>
    <property type="match status" value="1"/>
</dbReference>
<keyword evidence="10 11" id="KW-0998">Cell outer membrane</keyword>
<evidence type="ECO:0000256" key="13">
    <source>
        <dbReference type="RuleBase" id="RU003357"/>
    </source>
</evidence>
<dbReference type="SUPFAM" id="SSF56935">
    <property type="entry name" value="Porins"/>
    <property type="match status" value="1"/>
</dbReference>
<evidence type="ECO:0000259" key="15">
    <source>
        <dbReference type="Pfam" id="PF00593"/>
    </source>
</evidence>
<keyword evidence="7 13" id="KW-0798">TonB box</keyword>
<evidence type="ECO:0000256" key="10">
    <source>
        <dbReference type="ARBA" id="ARBA00023237"/>
    </source>
</evidence>
<dbReference type="GO" id="GO:0015091">
    <property type="term" value="F:ferric iron transmembrane transporter activity"/>
    <property type="evidence" value="ECO:0007669"/>
    <property type="project" value="InterPro"/>
</dbReference>
<dbReference type="GO" id="GO:0015344">
    <property type="term" value="F:siderophore uptake transmembrane transporter activity"/>
    <property type="evidence" value="ECO:0007669"/>
    <property type="project" value="TreeGrafter"/>
</dbReference>
<keyword evidence="4 11" id="KW-1134">Transmembrane beta strand</keyword>
<evidence type="ECO:0000256" key="9">
    <source>
        <dbReference type="ARBA" id="ARBA00023170"/>
    </source>
</evidence>
<evidence type="ECO:0000256" key="2">
    <source>
        <dbReference type="ARBA" id="ARBA00009810"/>
    </source>
</evidence>
<feature type="domain" description="TonB-dependent receptor-like beta-barrel" evidence="15">
    <location>
        <begin position="470"/>
        <end position="869"/>
    </location>
</feature>
<dbReference type="InterPro" id="IPR010948">
    <property type="entry name" value="TonB_lacto/transferrin_rcpt"/>
</dbReference>
<dbReference type="CDD" id="cd01347">
    <property type="entry name" value="ligand_gated_channel"/>
    <property type="match status" value="1"/>
</dbReference>
<protein>
    <submittedName>
        <fullName evidence="17">Transferrin-binding protein 1</fullName>
    </submittedName>
</protein>
<dbReference type="PANTHER" id="PTHR30069:SF54">
    <property type="entry name" value="TRANSFERRIN-BINDING PROTEIN A"/>
    <property type="match status" value="1"/>
</dbReference>
<evidence type="ECO:0000256" key="5">
    <source>
        <dbReference type="ARBA" id="ARBA00022692"/>
    </source>
</evidence>
<keyword evidence="8 11" id="KW-0472">Membrane</keyword>
<evidence type="ECO:0000256" key="7">
    <source>
        <dbReference type="ARBA" id="ARBA00023077"/>
    </source>
</evidence>
<feature type="signal peptide" evidence="14">
    <location>
        <begin position="1"/>
        <end position="23"/>
    </location>
</feature>
<dbReference type="STRING" id="1522312.GCA_900177895_00008"/>
<keyword evidence="9" id="KW-0675">Receptor</keyword>